<dbReference type="GO" id="GO:0008289">
    <property type="term" value="F:lipid binding"/>
    <property type="evidence" value="ECO:0007669"/>
    <property type="project" value="UniProtKB-KW"/>
</dbReference>
<evidence type="ECO:0000256" key="2">
    <source>
        <dbReference type="ARBA" id="ARBA00023172"/>
    </source>
</evidence>
<dbReference type="SUPFAM" id="SSF82549">
    <property type="entry name" value="DAK1/DegV-like"/>
    <property type="match status" value="1"/>
</dbReference>
<dbReference type="InterPro" id="IPR003797">
    <property type="entry name" value="DegV"/>
</dbReference>
<dbReference type="InterPro" id="IPR011010">
    <property type="entry name" value="DNA_brk_join_enz"/>
</dbReference>
<dbReference type="PANTHER" id="PTHR33434:SF2">
    <property type="entry name" value="FATTY ACID-BINDING PROTEIN TM_1468"/>
    <property type="match status" value="1"/>
</dbReference>
<dbReference type="InterPro" id="IPR013762">
    <property type="entry name" value="Integrase-like_cat_sf"/>
</dbReference>
<sequence length="246" mass="27640">MRASELVSLNVSDIDIEGGYVRCFGKGHKERLIPIHERAASAVEEYVKEFRPRLTRNDTERALFLNRRGERLTRQGLWQILKGYAKSAELEIARAANAGSDRKEVLKLANDMITKVNLIMLADNLYYLAKGGRIHKKARPWADSKISNTAILKLDASTGGEHRPLARCKTKGQTLETLFDLVKQRSGGKKLHVAIDHADALAEAEQLKEKALSQFQCEEVFISNIGPLVTIHTGLGTRVFCWWSED</sequence>
<dbReference type="GO" id="GO:0003677">
    <property type="term" value="F:DNA binding"/>
    <property type="evidence" value="ECO:0007669"/>
    <property type="project" value="InterPro"/>
</dbReference>
<evidence type="ECO:0000313" key="4">
    <source>
        <dbReference type="EMBL" id="GAI44217.1"/>
    </source>
</evidence>
<dbReference type="InterPro" id="IPR043168">
    <property type="entry name" value="DegV_C"/>
</dbReference>
<gene>
    <name evidence="4" type="ORF">S06H3_50570</name>
</gene>
<proteinExistence type="predicted"/>
<dbReference type="Pfam" id="PF02645">
    <property type="entry name" value="DegV"/>
    <property type="match status" value="1"/>
</dbReference>
<dbReference type="AlphaFoldDB" id="X1NJK8"/>
<dbReference type="PANTHER" id="PTHR33434">
    <property type="entry name" value="DEGV DOMAIN-CONTAINING PROTEIN DR_1986-RELATED"/>
    <property type="match status" value="1"/>
</dbReference>
<reference evidence="4" key="1">
    <citation type="journal article" date="2014" name="Front. Microbiol.">
        <title>High frequency of phylogenetically diverse reductive dehalogenase-homologous genes in deep subseafloor sedimentary metagenomes.</title>
        <authorList>
            <person name="Kawai M."/>
            <person name="Futagami T."/>
            <person name="Toyoda A."/>
            <person name="Takaki Y."/>
            <person name="Nishi S."/>
            <person name="Hori S."/>
            <person name="Arai W."/>
            <person name="Tsubouchi T."/>
            <person name="Morono Y."/>
            <person name="Uchiyama I."/>
            <person name="Ito T."/>
            <person name="Fujiyama A."/>
            <person name="Inagaki F."/>
            <person name="Takami H."/>
        </authorList>
    </citation>
    <scope>NUCLEOTIDE SEQUENCE</scope>
    <source>
        <strain evidence="4">Expedition CK06-06</strain>
    </source>
</reference>
<feature type="domain" description="Tyr recombinase" evidence="3">
    <location>
        <begin position="1"/>
        <end position="91"/>
    </location>
</feature>
<dbReference type="InterPro" id="IPR050270">
    <property type="entry name" value="DegV_domain_contain"/>
</dbReference>
<keyword evidence="2" id="KW-0233">DNA recombination</keyword>
<dbReference type="PROSITE" id="PS51482">
    <property type="entry name" value="DEGV"/>
    <property type="match status" value="1"/>
</dbReference>
<dbReference type="GO" id="GO:0006310">
    <property type="term" value="P:DNA recombination"/>
    <property type="evidence" value="ECO:0007669"/>
    <property type="project" value="UniProtKB-KW"/>
</dbReference>
<evidence type="ECO:0000256" key="1">
    <source>
        <dbReference type="ARBA" id="ARBA00023121"/>
    </source>
</evidence>
<dbReference type="InterPro" id="IPR002104">
    <property type="entry name" value="Integrase_catalytic"/>
</dbReference>
<accession>X1NJK8</accession>
<protein>
    <recommendedName>
        <fullName evidence="3">Tyr recombinase domain-containing protein</fullName>
    </recommendedName>
</protein>
<organism evidence="4">
    <name type="scientific">marine sediment metagenome</name>
    <dbReference type="NCBI Taxonomy" id="412755"/>
    <lineage>
        <taxon>unclassified sequences</taxon>
        <taxon>metagenomes</taxon>
        <taxon>ecological metagenomes</taxon>
    </lineage>
</organism>
<dbReference type="PROSITE" id="PS51898">
    <property type="entry name" value="TYR_RECOMBINASE"/>
    <property type="match status" value="1"/>
</dbReference>
<comment type="caution">
    <text evidence="4">The sequence shown here is derived from an EMBL/GenBank/DDBJ whole genome shotgun (WGS) entry which is preliminary data.</text>
</comment>
<keyword evidence="1" id="KW-0446">Lipid-binding</keyword>
<dbReference type="Gene3D" id="3.30.1180.10">
    <property type="match status" value="1"/>
</dbReference>
<evidence type="ECO:0000259" key="3">
    <source>
        <dbReference type="PROSITE" id="PS51898"/>
    </source>
</evidence>
<name>X1NJK8_9ZZZZ</name>
<dbReference type="Gene3D" id="1.10.443.10">
    <property type="entry name" value="Intergrase catalytic core"/>
    <property type="match status" value="1"/>
</dbReference>
<dbReference type="EMBL" id="BARV01032028">
    <property type="protein sequence ID" value="GAI44217.1"/>
    <property type="molecule type" value="Genomic_DNA"/>
</dbReference>
<dbReference type="SUPFAM" id="SSF56349">
    <property type="entry name" value="DNA breaking-rejoining enzymes"/>
    <property type="match status" value="1"/>
</dbReference>
<dbReference type="GO" id="GO:0015074">
    <property type="term" value="P:DNA integration"/>
    <property type="evidence" value="ECO:0007669"/>
    <property type="project" value="InterPro"/>
</dbReference>